<dbReference type="CDD" id="cd05402">
    <property type="entry name" value="NT_PAP_TUTase"/>
    <property type="match status" value="1"/>
</dbReference>
<feature type="region of interest" description="Disordered" evidence="8">
    <location>
        <begin position="665"/>
        <end position="717"/>
    </location>
</feature>
<dbReference type="PANTHER" id="PTHR12271:SF113">
    <property type="entry name" value="POLY(A) RNA POLYMERASE CID11"/>
    <property type="match status" value="1"/>
</dbReference>
<feature type="compositionally biased region" description="Polar residues" evidence="8">
    <location>
        <begin position="1308"/>
        <end position="1319"/>
    </location>
</feature>
<comment type="similarity">
    <text evidence="3">Belongs to the DNA polymerase type-B-like family.</text>
</comment>
<keyword evidence="5" id="KW-0808">Transferase</keyword>
<feature type="compositionally biased region" description="Polar residues" evidence="8">
    <location>
        <begin position="906"/>
        <end position="919"/>
    </location>
</feature>
<feature type="region of interest" description="Disordered" evidence="8">
    <location>
        <begin position="99"/>
        <end position="303"/>
    </location>
</feature>
<evidence type="ECO:0000259" key="10">
    <source>
        <dbReference type="Pfam" id="PF22600"/>
    </source>
</evidence>
<dbReference type="Gene3D" id="1.10.1410.10">
    <property type="match status" value="1"/>
</dbReference>
<feature type="compositionally biased region" description="Low complexity" evidence="8">
    <location>
        <begin position="1351"/>
        <end position="1362"/>
    </location>
</feature>
<feature type="region of interest" description="Disordered" evidence="8">
    <location>
        <begin position="1092"/>
        <end position="1117"/>
    </location>
</feature>
<proteinExistence type="inferred from homology"/>
<evidence type="ECO:0000256" key="4">
    <source>
        <dbReference type="ARBA" id="ARBA00012388"/>
    </source>
</evidence>
<feature type="compositionally biased region" description="Polar residues" evidence="8">
    <location>
        <begin position="805"/>
        <end position="827"/>
    </location>
</feature>
<dbReference type="InterPro" id="IPR002058">
    <property type="entry name" value="PAP_assoc"/>
</dbReference>
<feature type="compositionally biased region" description="Low complexity" evidence="8">
    <location>
        <begin position="783"/>
        <end position="804"/>
    </location>
</feature>
<dbReference type="GO" id="GO:0046872">
    <property type="term" value="F:metal ion binding"/>
    <property type="evidence" value="ECO:0007669"/>
    <property type="project" value="UniProtKB-KW"/>
</dbReference>
<dbReference type="GO" id="GO:0031123">
    <property type="term" value="P:RNA 3'-end processing"/>
    <property type="evidence" value="ECO:0007669"/>
    <property type="project" value="TreeGrafter"/>
</dbReference>
<dbReference type="InterPro" id="IPR054708">
    <property type="entry name" value="MTPAP-like_central"/>
</dbReference>
<evidence type="ECO:0000313" key="12">
    <source>
        <dbReference type="Proteomes" id="UP000813444"/>
    </source>
</evidence>
<dbReference type="Pfam" id="PF03828">
    <property type="entry name" value="PAP_assoc"/>
    <property type="match status" value="1"/>
</dbReference>
<comment type="caution">
    <text evidence="11">The sequence shown here is derived from an EMBL/GenBank/DDBJ whole genome shotgun (WGS) entry which is preliminary data.</text>
</comment>
<feature type="compositionally biased region" description="Polar residues" evidence="8">
    <location>
        <begin position="862"/>
        <end position="873"/>
    </location>
</feature>
<feature type="compositionally biased region" description="Basic and acidic residues" evidence="8">
    <location>
        <begin position="1363"/>
        <end position="1373"/>
    </location>
</feature>
<dbReference type="GO" id="GO:1990817">
    <property type="term" value="F:poly(A) RNA polymerase activity"/>
    <property type="evidence" value="ECO:0007669"/>
    <property type="project" value="UniProtKB-EC"/>
</dbReference>
<feature type="region of interest" description="Disordered" evidence="8">
    <location>
        <begin position="1"/>
        <end position="21"/>
    </location>
</feature>
<dbReference type="OrthoDB" id="2274644at2759"/>
<evidence type="ECO:0000256" key="1">
    <source>
        <dbReference type="ARBA" id="ARBA00001936"/>
    </source>
</evidence>
<feature type="region of interest" description="Disordered" evidence="8">
    <location>
        <begin position="862"/>
        <end position="919"/>
    </location>
</feature>
<keyword evidence="6" id="KW-0479">Metal-binding</keyword>
<reference evidence="11" key="1">
    <citation type="journal article" date="2021" name="Nat. Commun.">
        <title>Genetic determinants of endophytism in the Arabidopsis root mycobiome.</title>
        <authorList>
            <person name="Mesny F."/>
            <person name="Miyauchi S."/>
            <person name="Thiergart T."/>
            <person name="Pickel B."/>
            <person name="Atanasova L."/>
            <person name="Karlsson M."/>
            <person name="Huettel B."/>
            <person name="Barry K.W."/>
            <person name="Haridas S."/>
            <person name="Chen C."/>
            <person name="Bauer D."/>
            <person name="Andreopoulos W."/>
            <person name="Pangilinan J."/>
            <person name="LaButti K."/>
            <person name="Riley R."/>
            <person name="Lipzen A."/>
            <person name="Clum A."/>
            <person name="Drula E."/>
            <person name="Henrissat B."/>
            <person name="Kohler A."/>
            <person name="Grigoriev I.V."/>
            <person name="Martin F.M."/>
            <person name="Hacquard S."/>
        </authorList>
    </citation>
    <scope>NUCLEOTIDE SEQUENCE</scope>
    <source>
        <strain evidence="11">MPI-CAGE-CH-0235</strain>
    </source>
</reference>
<dbReference type="Proteomes" id="UP000813444">
    <property type="component" value="Unassembled WGS sequence"/>
</dbReference>
<evidence type="ECO:0000256" key="8">
    <source>
        <dbReference type="SAM" id="MobiDB-lite"/>
    </source>
</evidence>
<feature type="compositionally biased region" description="Polar residues" evidence="8">
    <location>
        <begin position="1258"/>
        <end position="1286"/>
    </location>
</feature>
<organism evidence="11 12">
    <name type="scientific">Stachybotrys elegans</name>
    <dbReference type="NCBI Taxonomy" id="80388"/>
    <lineage>
        <taxon>Eukaryota</taxon>
        <taxon>Fungi</taxon>
        <taxon>Dikarya</taxon>
        <taxon>Ascomycota</taxon>
        <taxon>Pezizomycotina</taxon>
        <taxon>Sordariomycetes</taxon>
        <taxon>Hypocreomycetidae</taxon>
        <taxon>Hypocreales</taxon>
        <taxon>Stachybotryaceae</taxon>
        <taxon>Stachybotrys</taxon>
    </lineage>
</organism>
<dbReference type="SUPFAM" id="SSF81631">
    <property type="entry name" value="PAP/OAS1 substrate-binding domain"/>
    <property type="match status" value="1"/>
</dbReference>
<comment type="cofactor">
    <cofactor evidence="1">
        <name>Mn(2+)</name>
        <dbReference type="ChEBI" id="CHEBI:29035"/>
    </cofactor>
</comment>
<feature type="compositionally biased region" description="Low complexity" evidence="8">
    <location>
        <begin position="882"/>
        <end position="905"/>
    </location>
</feature>
<gene>
    <name evidence="11" type="ORF">B0I35DRAFT_479609</name>
</gene>
<dbReference type="SUPFAM" id="SSF81301">
    <property type="entry name" value="Nucleotidyltransferase"/>
    <property type="match status" value="1"/>
</dbReference>
<dbReference type="PANTHER" id="PTHR12271">
    <property type="entry name" value="POLY A POLYMERASE CID PAP -RELATED"/>
    <property type="match status" value="1"/>
</dbReference>
<protein>
    <recommendedName>
        <fullName evidence="4">polynucleotide adenylyltransferase</fullName>
        <ecNumber evidence="4">2.7.7.19</ecNumber>
    </recommendedName>
</protein>
<sequence>MDTRTAATETQHPYPVTSSWTSPAAAAATATATASNAASSATPLNTTVHAADGSQDVAAAAAAQFPSHIDFFPFLYPQQSTLYHAQLLHYNKLISPTRGGGLQSSTLPQVASSPHIQPGPRSRSSSKASLKDGTNGKSNAAGGHGGRSHQNSDKTRPVITSKEAPPRISGKTEHVKIPLHRSTTSPALHTQAMSQSQGQAQPAASVPSHPQNQGQKQSQHQIQNAKAHNQNHAQTQIQNQSHSSSVPSTPQQHARQFSFESREPSPTAGNNHSPRSAYSETNGTLPSLRPLPPRLGGCKFETSQINSRRRIPYSVGSDRLEKVELQTVKSKLSEDEEKKLATDMREIFDRLIPTEKVEKNRKRLVEKLEKIFNDEWPGHDIKVHLFGSSGNLLCSDDSDVDICITTPWRELEGVCMIANLLAKRGMEKVVCISAAKVPIVKIWDPELQLACDMNVNNTLALENTRMVRTYVETDPRVRQLAMIIKYWTRRRIVNDAAFGGTLSSYTWICLIIAFLQLRSPPVLPALHQLPYKMPKKDGTVGDFADNLKKLRGYGNKNKASEAELLFQFFRFYAHEFDYDKNVLSVRQGKLVTKTEKKWNYAINNQLCVEEPFNTSRNLGNTADEYSFRGLHIELRRAFDLISEAKLEEACELYVFPKEEERVWSRPAPQPRPVLLRSSSQTHSGRGGRGNHRGGRHNNNNNAHRGGGPNRRASSSVPTYETNMFIPTLGMQQDMWYQNPQFQFQYAQQDLMTQMAYHHESMRQLHMYAQAQSPAFHNHQGLGQQPQQQPQTQSQSQQPQSQQPQRVASTPGSVPQTSTDRSRTNSFDNPPLSAPLRPDLYTLYGMTLGQQFYQQAATGYGTYPSSPAATPTSQEYRRPLQRSTVTTDSGASASSSTLRSQSQPASRTPTTQNPPMTYTMGSQAAASAPVFVPRHHGVVPIPSFMPDDVDFDEAAKAVSDSPHSDEGMHTIPMLDPVVAAAQMAAANQAALPVNAVPANPVAFGDTSGQSNGARSSSQSSGPGRRRLSTDQLPQTILDRRMRRTSRSPSPMGHARAFSAGTSTAPTSAPFPAGHASSRPLVVNGSGLKTSITASPQRSTYATSMGPDEVGALPSDTTSGLSGSGYLTDMSAQSTREVSPQLPPQISTDHPPVVVNGTTLPTPSQLQPADDASFRERIALLSSWHAAVQGQQDMTNGMTSRLSPSARQRLLNRQNQNPVIAPLDLAETRMERPVGPELALSPVYETRSPSPTVVRRFDSLSKQAHVNAASTSDNKPSAESPTTPTSKPEGTAQPSQSPRAQAPQEGGKSQKAQKQAPSVSKTLPVGRENGHVRGAKSESDGWQKAGKGKKKGANGAAQQSQAEQPPKHESERKGG</sequence>
<keyword evidence="12" id="KW-1185">Reference proteome</keyword>
<evidence type="ECO:0000256" key="3">
    <source>
        <dbReference type="ARBA" id="ARBA00008593"/>
    </source>
</evidence>
<dbReference type="Pfam" id="PF22600">
    <property type="entry name" value="MTPAP-like_central"/>
    <property type="match status" value="1"/>
</dbReference>
<feature type="compositionally biased region" description="Polar residues" evidence="8">
    <location>
        <begin position="267"/>
        <end position="284"/>
    </location>
</feature>
<dbReference type="InterPro" id="IPR043519">
    <property type="entry name" value="NT_sf"/>
</dbReference>
<evidence type="ECO:0000256" key="2">
    <source>
        <dbReference type="ARBA" id="ARBA00001946"/>
    </source>
</evidence>
<feature type="compositionally biased region" description="Polar residues" evidence="8">
    <location>
        <begin position="1092"/>
        <end position="1101"/>
    </location>
</feature>
<feature type="region of interest" description="Disordered" evidence="8">
    <location>
        <begin position="776"/>
        <end position="836"/>
    </location>
</feature>
<dbReference type="EC" id="2.7.7.19" evidence="4"/>
<feature type="compositionally biased region" description="Low complexity" evidence="8">
    <location>
        <begin position="191"/>
        <end position="208"/>
    </location>
</feature>
<accession>A0A8K0SQ56</accession>
<evidence type="ECO:0000259" key="9">
    <source>
        <dbReference type="Pfam" id="PF03828"/>
    </source>
</evidence>
<feature type="region of interest" description="Disordered" evidence="8">
    <location>
        <begin position="1001"/>
        <end position="1076"/>
    </location>
</feature>
<feature type="compositionally biased region" description="Polar residues" evidence="8">
    <location>
        <begin position="1"/>
        <end position="11"/>
    </location>
</feature>
<keyword evidence="7" id="KW-0460">Magnesium</keyword>
<evidence type="ECO:0000256" key="5">
    <source>
        <dbReference type="ARBA" id="ARBA00022679"/>
    </source>
</evidence>
<feature type="compositionally biased region" description="Polar residues" evidence="8">
    <location>
        <begin position="103"/>
        <end position="115"/>
    </location>
</feature>
<feature type="compositionally biased region" description="Basic and acidic residues" evidence="8">
    <location>
        <begin position="1326"/>
        <end position="1339"/>
    </location>
</feature>
<feature type="region of interest" description="Disordered" evidence="8">
    <location>
        <begin position="1254"/>
        <end position="1373"/>
    </location>
</feature>
<dbReference type="Gene3D" id="3.30.460.10">
    <property type="entry name" value="Beta Polymerase, domain 2"/>
    <property type="match status" value="1"/>
</dbReference>
<feature type="compositionally biased region" description="Low complexity" evidence="8">
    <location>
        <begin position="1001"/>
        <end position="1021"/>
    </location>
</feature>
<evidence type="ECO:0000256" key="6">
    <source>
        <dbReference type="ARBA" id="ARBA00022723"/>
    </source>
</evidence>
<dbReference type="EMBL" id="JAGPNK010000008">
    <property type="protein sequence ID" value="KAH7316793.1"/>
    <property type="molecule type" value="Genomic_DNA"/>
</dbReference>
<name>A0A8K0SQ56_9HYPO</name>
<evidence type="ECO:0000313" key="11">
    <source>
        <dbReference type="EMBL" id="KAH7316793.1"/>
    </source>
</evidence>
<comment type="cofactor">
    <cofactor evidence="2">
        <name>Mg(2+)</name>
        <dbReference type="ChEBI" id="CHEBI:18420"/>
    </cofactor>
</comment>
<feature type="compositionally biased region" description="Polar residues" evidence="8">
    <location>
        <begin position="209"/>
        <end position="259"/>
    </location>
</feature>
<feature type="domain" description="PAP-associated" evidence="9">
    <location>
        <begin position="562"/>
        <end position="615"/>
    </location>
</feature>
<feature type="domain" description="Poly(A) RNA polymerase mitochondrial-like central palm" evidence="10">
    <location>
        <begin position="340"/>
        <end position="471"/>
    </location>
</feature>
<dbReference type="GO" id="GO:0010605">
    <property type="term" value="P:negative regulation of macromolecule metabolic process"/>
    <property type="evidence" value="ECO:0007669"/>
    <property type="project" value="UniProtKB-ARBA"/>
</dbReference>
<feature type="compositionally biased region" description="Low complexity" evidence="8">
    <location>
        <begin position="1290"/>
        <end position="1302"/>
    </location>
</feature>
<evidence type="ECO:0000256" key="7">
    <source>
        <dbReference type="ARBA" id="ARBA00022842"/>
    </source>
</evidence>